<feature type="region of interest" description="Disordered" evidence="19">
    <location>
        <begin position="1"/>
        <end position="108"/>
    </location>
</feature>
<evidence type="ECO:0000256" key="9">
    <source>
        <dbReference type="ARBA" id="ARBA00022679"/>
    </source>
</evidence>
<dbReference type="SUPFAM" id="SSF56112">
    <property type="entry name" value="Protein kinase-like (PK-like)"/>
    <property type="match status" value="1"/>
</dbReference>
<organism evidence="21">
    <name type="scientific">Dunaliella tertiolecta</name>
    <name type="common">Green alga</name>
    <dbReference type="NCBI Taxonomy" id="3047"/>
    <lineage>
        <taxon>Eukaryota</taxon>
        <taxon>Viridiplantae</taxon>
        <taxon>Chlorophyta</taxon>
        <taxon>core chlorophytes</taxon>
        <taxon>Chlorophyceae</taxon>
        <taxon>CS clade</taxon>
        <taxon>Chlamydomonadales</taxon>
        <taxon>Dunaliellaceae</taxon>
        <taxon>Dunaliella</taxon>
    </lineage>
</organism>
<dbReference type="Gene3D" id="3.30.200.20">
    <property type="entry name" value="Phosphorylase Kinase, domain 1"/>
    <property type="match status" value="1"/>
</dbReference>
<dbReference type="GO" id="GO:0042254">
    <property type="term" value="P:ribosome biogenesis"/>
    <property type="evidence" value="ECO:0007669"/>
    <property type="project" value="UniProtKB-KW"/>
</dbReference>
<keyword evidence="12" id="KW-0418">Kinase</keyword>
<proteinExistence type="inferred from homology"/>
<evidence type="ECO:0000256" key="5">
    <source>
        <dbReference type="ARBA" id="ARBA00016038"/>
    </source>
</evidence>
<reference evidence="21" key="1">
    <citation type="submission" date="2021-01" db="EMBL/GenBank/DDBJ databases">
        <authorList>
            <person name="Corre E."/>
            <person name="Pelletier E."/>
            <person name="Niang G."/>
            <person name="Scheremetjew M."/>
            <person name="Finn R."/>
            <person name="Kale V."/>
            <person name="Holt S."/>
            <person name="Cochrane G."/>
            <person name="Meng A."/>
            <person name="Brown T."/>
            <person name="Cohen L."/>
        </authorList>
    </citation>
    <scope>NUCLEOTIDE SEQUENCE</scope>
    <source>
        <strain evidence="21">CCMP1320</strain>
    </source>
</reference>
<accession>A0A7S3QST4</accession>
<evidence type="ECO:0000256" key="12">
    <source>
        <dbReference type="ARBA" id="ARBA00022777"/>
    </source>
</evidence>
<feature type="compositionally biased region" description="Basic and acidic residues" evidence="19">
    <location>
        <begin position="678"/>
        <end position="695"/>
    </location>
</feature>
<dbReference type="FunFam" id="3.30.200.20:FF:000148">
    <property type="entry name" value="Serine/threonine-protein kinase RIO1"/>
    <property type="match status" value="1"/>
</dbReference>
<comment type="cofactor">
    <cofactor evidence="1">
        <name>Mg(2+)</name>
        <dbReference type="ChEBI" id="CHEBI:18420"/>
    </cofactor>
</comment>
<comment type="subcellular location">
    <subcellularLocation>
        <location evidence="2">Cytoplasm</location>
    </subcellularLocation>
</comment>
<dbReference type="AlphaFoldDB" id="A0A7S3QST4"/>
<keyword evidence="10" id="KW-0479">Metal-binding</keyword>
<keyword evidence="14" id="KW-0067">ATP-binding</keyword>
<evidence type="ECO:0000256" key="4">
    <source>
        <dbReference type="ARBA" id="ARBA00012513"/>
    </source>
</evidence>
<evidence type="ECO:0000256" key="2">
    <source>
        <dbReference type="ARBA" id="ARBA00004496"/>
    </source>
</evidence>
<keyword evidence="6" id="KW-0963">Cytoplasm</keyword>
<evidence type="ECO:0000256" key="11">
    <source>
        <dbReference type="ARBA" id="ARBA00022741"/>
    </source>
</evidence>
<evidence type="ECO:0000256" key="3">
    <source>
        <dbReference type="ARBA" id="ARBA00009196"/>
    </source>
</evidence>
<keyword evidence="9" id="KW-0808">Transferase</keyword>
<evidence type="ECO:0000256" key="14">
    <source>
        <dbReference type="ARBA" id="ARBA00022840"/>
    </source>
</evidence>
<dbReference type="InterPro" id="IPR051272">
    <property type="entry name" value="RIO-type_Ser/Thr_kinase"/>
</dbReference>
<feature type="compositionally biased region" description="Basic residues" evidence="19">
    <location>
        <begin position="756"/>
        <end position="776"/>
    </location>
</feature>
<feature type="compositionally biased region" description="Acidic residues" evidence="19">
    <location>
        <begin position="95"/>
        <end position="108"/>
    </location>
</feature>
<evidence type="ECO:0000256" key="19">
    <source>
        <dbReference type="SAM" id="MobiDB-lite"/>
    </source>
</evidence>
<dbReference type="GO" id="GO:0046872">
    <property type="term" value="F:metal ion binding"/>
    <property type="evidence" value="ECO:0007669"/>
    <property type="project" value="UniProtKB-KW"/>
</dbReference>
<protein>
    <recommendedName>
        <fullName evidence="5">Serine/threonine-protein kinase RIO1</fullName>
        <ecNumber evidence="4">2.7.11.1</ecNumber>
    </recommendedName>
    <alternativeName>
        <fullName evidence="18">Serine/threonine-protein kinase rio1</fullName>
    </alternativeName>
</protein>
<evidence type="ECO:0000256" key="7">
    <source>
        <dbReference type="ARBA" id="ARBA00022517"/>
    </source>
</evidence>
<gene>
    <name evidence="21" type="ORF">DTER00134_LOCUS7190</name>
</gene>
<evidence type="ECO:0000259" key="20">
    <source>
        <dbReference type="SMART" id="SM00090"/>
    </source>
</evidence>
<evidence type="ECO:0000313" key="21">
    <source>
        <dbReference type="EMBL" id="CAE0492117.1"/>
    </source>
</evidence>
<dbReference type="InterPro" id="IPR018935">
    <property type="entry name" value="RIO_kinase_CS"/>
</dbReference>
<feature type="region of interest" description="Disordered" evidence="19">
    <location>
        <begin position="664"/>
        <end position="776"/>
    </location>
</feature>
<dbReference type="InterPro" id="IPR011009">
    <property type="entry name" value="Kinase-like_dom_sf"/>
</dbReference>
<keyword evidence="7" id="KW-0690">Ribosome biogenesis</keyword>
<evidence type="ECO:0000256" key="17">
    <source>
        <dbReference type="ARBA" id="ARBA00048679"/>
    </source>
</evidence>
<dbReference type="GO" id="GO:0005737">
    <property type="term" value="C:cytoplasm"/>
    <property type="evidence" value="ECO:0007669"/>
    <property type="project" value="UniProtKB-SubCell"/>
</dbReference>
<comment type="similarity">
    <text evidence="3">Belongs to the protein kinase superfamily. RIO-type Ser/Thr kinase family.</text>
</comment>
<dbReference type="Gene3D" id="1.10.510.10">
    <property type="entry name" value="Transferase(Phosphotransferase) domain 1"/>
    <property type="match status" value="1"/>
</dbReference>
<feature type="compositionally biased region" description="Basic and acidic residues" evidence="19">
    <location>
        <begin position="1"/>
        <end position="17"/>
    </location>
</feature>
<dbReference type="Pfam" id="PF01163">
    <property type="entry name" value="RIO1"/>
    <property type="match status" value="1"/>
</dbReference>
<dbReference type="GO" id="GO:0004674">
    <property type="term" value="F:protein serine/threonine kinase activity"/>
    <property type="evidence" value="ECO:0007669"/>
    <property type="project" value="UniProtKB-KW"/>
</dbReference>
<evidence type="ECO:0000256" key="13">
    <source>
        <dbReference type="ARBA" id="ARBA00022801"/>
    </source>
</evidence>
<comment type="catalytic activity">
    <reaction evidence="17">
        <text>L-seryl-[protein] + ATP = O-phospho-L-seryl-[protein] + ADP + H(+)</text>
        <dbReference type="Rhea" id="RHEA:17989"/>
        <dbReference type="Rhea" id="RHEA-COMP:9863"/>
        <dbReference type="Rhea" id="RHEA-COMP:11604"/>
        <dbReference type="ChEBI" id="CHEBI:15378"/>
        <dbReference type="ChEBI" id="CHEBI:29999"/>
        <dbReference type="ChEBI" id="CHEBI:30616"/>
        <dbReference type="ChEBI" id="CHEBI:83421"/>
        <dbReference type="ChEBI" id="CHEBI:456216"/>
        <dbReference type="EC" id="2.7.11.1"/>
    </reaction>
</comment>
<evidence type="ECO:0000256" key="1">
    <source>
        <dbReference type="ARBA" id="ARBA00001946"/>
    </source>
</evidence>
<keyword evidence="13" id="KW-0378">Hydrolase</keyword>
<dbReference type="SMART" id="SM00090">
    <property type="entry name" value="RIO"/>
    <property type="match status" value="1"/>
</dbReference>
<evidence type="ECO:0000256" key="6">
    <source>
        <dbReference type="ARBA" id="ARBA00022490"/>
    </source>
</evidence>
<evidence type="ECO:0000256" key="18">
    <source>
        <dbReference type="ARBA" id="ARBA00068838"/>
    </source>
</evidence>
<feature type="domain" description="RIO kinase" evidence="20">
    <location>
        <begin position="232"/>
        <end position="470"/>
    </location>
</feature>
<dbReference type="PROSITE" id="PS01245">
    <property type="entry name" value="RIO1"/>
    <property type="match status" value="1"/>
</dbReference>
<dbReference type="GO" id="GO:0005524">
    <property type="term" value="F:ATP binding"/>
    <property type="evidence" value="ECO:0007669"/>
    <property type="project" value="UniProtKB-KW"/>
</dbReference>
<sequence>MAEAHVPLHELQSRYEDDSSEEEEAGPKEGVSGGKEEAAGQPPASELVAPAPTAQHAMQISSSGAPHPAAAQEGHVQALQPGGISQTGGSTAQEQDAEEEAEWEEEEDDFDELEAAIEWEEMQEALAARGINANGTFLNGGVHRPNAHGGQLAAAALQPRNNNMQKLDSHFHGGSIRASNNAAAKGGPGLHVYDDPLDALGGHAGRVSSSVANQVRTHGTREAAARARIGVDKSDRATVEQAIDPRTRMVLFKMLNRGLFQEIHGCISTGKEANVYHATGGADTCADLAIKVYKTSILVFKDRDRYVSGDYRFKTGYCRSNPRKMVKMWAEKELRNLARLKAAGLNVPAPIQLRMHVLVMEFIGEDGVAAPRLRDADLPPARLRQAYTEMVVAIRTLYQTCRLVHADLSEYNILYHKGQLWIIDVSQSVDLDHPKALDFLREDCKHINHYFRTKGVAVLTVRELFEFAVDPLITEDTLDAALDRLMEIATSRPIGEDPEASVADAVFEQAFIPKRMDEILHYERDHEVLQRAAEQGGSAEGVEGIYYQTLVGLNPGMAAVKQHPVASAAIPGSNDLAVEKAKERNRAALIGVRNASKQVVRSAKVVKEEEEEGEAAGQQGPGECVAGHAQGNGQMHTAPDCNSGGDGAQGTGVVVCPGMAEQRGKAGLTGSQGCGEPGGDKDGPGSSRSIHEGKTADGLNRAGVQVEEGAIGSETGSDEDESEGSDGDGALGSSGAPMDKEARKAHKRAVKEANRERRKHKTPKHIKKAHKAGKKK</sequence>
<dbReference type="PANTHER" id="PTHR45723">
    <property type="entry name" value="SERINE/THREONINE-PROTEIN KINASE RIO1"/>
    <property type="match status" value="1"/>
</dbReference>
<evidence type="ECO:0000256" key="8">
    <source>
        <dbReference type="ARBA" id="ARBA00022527"/>
    </source>
</evidence>
<dbReference type="InterPro" id="IPR000687">
    <property type="entry name" value="RIO_kinase"/>
</dbReference>
<comment type="catalytic activity">
    <reaction evidence="16">
        <text>L-threonyl-[protein] + ATP = O-phospho-L-threonyl-[protein] + ADP + H(+)</text>
        <dbReference type="Rhea" id="RHEA:46608"/>
        <dbReference type="Rhea" id="RHEA-COMP:11060"/>
        <dbReference type="Rhea" id="RHEA-COMP:11605"/>
        <dbReference type="ChEBI" id="CHEBI:15378"/>
        <dbReference type="ChEBI" id="CHEBI:30013"/>
        <dbReference type="ChEBI" id="CHEBI:30616"/>
        <dbReference type="ChEBI" id="CHEBI:61977"/>
        <dbReference type="ChEBI" id="CHEBI:456216"/>
        <dbReference type="EC" id="2.7.11.1"/>
    </reaction>
</comment>
<dbReference type="GO" id="GO:0016787">
    <property type="term" value="F:hydrolase activity"/>
    <property type="evidence" value="ECO:0007669"/>
    <property type="project" value="UniProtKB-KW"/>
</dbReference>
<dbReference type="EMBL" id="HBIP01012646">
    <property type="protein sequence ID" value="CAE0492117.1"/>
    <property type="molecule type" value="Transcribed_RNA"/>
</dbReference>
<dbReference type="EC" id="2.7.11.1" evidence="4"/>
<keyword evidence="11" id="KW-0547">Nucleotide-binding</keyword>
<name>A0A7S3QST4_DUNTE</name>
<keyword evidence="8" id="KW-0723">Serine/threonine-protein kinase</keyword>
<evidence type="ECO:0000256" key="16">
    <source>
        <dbReference type="ARBA" id="ARBA00047899"/>
    </source>
</evidence>
<dbReference type="CDD" id="cd05147">
    <property type="entry name" value="RIO1_euk"/>
    <property type="match status" value="1"/>
</dbReference>
<evidence type="ECO:0000256" key="10">
    <source>
        <dbReference type="ARBA" id="ARBA00022723"/>
    </source>
</evidence>
<feature type="compositionally biased region" description="Acidic residues" evidence="19">
    <location>
        <begin position="716"/>
        <end position="726"/>
    </location>
</feature>
<keyword evidence="15" id="KW-0460">Magnesium</keyword>
<evidence type="ECO:0000256" key="15">
    <source>
        <dbReference type="ARBA" id="ARBA00022842"/>
    </source>
</evidence>
<feature type="region of interest" description="Disordered" evidence="19">
    <location>
        <begin position="604"/>
        <end position="644"/>
    </location>
</feature>
<dbReference type="InterPro" id="IPR018934">
    <property type="entry name" value="RIO_dom"/>
</dbReference>
<feature type="compositionally biased region" description="Polar residues" evidence="19">
    <location>
        <begin position="83"/>
        <end position="93"/>
    </location>
</feature>